<dbReference type="Proteomes" id="UP000289166">
    <property type="component" value="Unassembled WGS sequence"/>
</dbReference>
<proteinExistence type="inferred from homology"/>
<evidence type="ECO:0000256" key="4">
    <source>
        <dbReference type="ARBA" id="ARBA00022825"/>
    </source>
</evidence>
<organism evidence="6 7">
    <name type="scientific">Acetivibrio mesophilus</name>
    <dbReference type="NCBI Taxonomy" id="2487273"/>
    <lineage>
        <taxon>Bacteria</taxon>
        <taxon>Bacillati</taxon>
        <taxon>Bacillota</taxon>
        <taxon>Clostridia</taxon>
        <taxon>Eubacteriales</taxon>
        <taxon>Oscillospiraceae</taxon>
        <taxon>Acetivibrio</taxon>
    </lineage>
</organism>
<dbReference type="InterPro" id="IPR002142">
    <property type="entry name" value="Peptidase_S49"/>
</dbReference>
<dbReference type="Gene3D" id="3.90.226.10">
    <property type="entry name" value="2-enoyl-CoA Hydratase, Chain A, domain 1"/>
    <property type="match status" value="2"/>
</dbReference>
<protein>
    <submittedName>
        <fullName evidence="6">Signal peptide peptidase SppA</fullName>
    </submittedName>
</protein>
<keyword evidence="3" id="KW-0378">Hydrolase</keyword>
<name>A0A4Q0I8N0_9FIRM</name>
<evidence type="ECO:0000256" key="1">
    <source>
        <dbReference type="ARBA" id="ARBA00008683"/>
    </source>
</evidence>
<dbReference type="RefSeq" id="WP_128705666.1">
    <property type="nucleotide sequence ID" value="NZ_RLII01000001.1"/>
</dbReference>
<dbReference type="SUPFAM" id="SSF52096">
    <property type="entry name" value="ClpP/crotonase"/>
    <property type="match status" value="1"/>
</dbReference>
<feature type="domain" description="Peptidase S49" evidence="5">
    <location>
        <begin position="123"/>
        <end position="266"/>
    </location>
</feature>
<reference evidence="7" key="1">
    <citation type="submission" date="2018-11" db="EMBL/GenBank/DDBJ databases">
        <title>Genome sequencing of a novel mesophilic and cellulolytic organism within the genus Hungateiclostridium.</title>
        <authorList>
            <person name="Rettenmaier R."/>
            <person name="Liebl W."/>
            <person name="Zverlov V."/>
        </authorList>
    </citation>
    <scope>NUCLEOTIDE SEQUENCE [LARGE SCALE GENOMIC DNA]</scope>
    <source>
        <strain evidence="7">N2K1</strain>
    </source>
</reference>
<gene>
    <name evidence="6" type="primary">sppA</name>
    <name evidence="6" type="ORF">EFD62_02190</name>
</gene>
<dbReference type="InterPro" id="IPR047272">
    <property type="entry name" value="S49_SppA_C"/>
</dbReference>
<comment type="similarity">
    <text evidence="1">Belongs to the peptidase S49 family.</text>
</comment>
<dbReference type="GO" id="GO:0006508">
    <property type="term" value="P:proteolysis"/>
    <property type="evidence" value="ECO:0007669"/>
    <property type="project" value="UniProtKB-KW"/>
</dbReference>
<keyword evidence="2" id="KW-0645">Protease</keyword>
<evidence type="ECO:0000256" key="2">
    <source>
        <dbReference type="ARBA" id="ARBA00022670"/>
    </source>
</evidence>
<dbReference type="GO" id="GO:0008236">
    <property type="term" value="F:serine-type peptidase activity"/>
    <property type="evidence" value="ECO:0007669"/>
    <property type="project" value="UniProtKB-KW"/>
</dbReference>
<dbReference type="Pfam" id="PF01343">
    <property type="entry name" value="Peptidase_S49"/>
    <property type="match status" value="1"/>
</dbReference>
<dbReference type="PANTHER" id="PTHR42987:SF7">
    <property type="entry name" value="SIGNAL PEPTIDE PEPTIDASE SPPA-RELATED"/>
    <property type="match status" value="1"/>
</dbReference>
<dbReference type="OrthoDB" id="9764363at2"/>
<comment type="caution">
    <text evidence="6">The sequence shown here is derived from an EMBL/GenBank/DDBJ whole genome shotgun (WGS) entry which is preliminary data.</text>
</comment>
<dbReference type="PANTHER" id="PTHR42987">
    <property type="entry name" value="PEPTIDASE S49"/>
    <property type="match status" value="1"/>
</dbReference>
<dbReference type="EMBL" id="RLII01000001">
    <property type="protein sequence ID" value="RXE60750.1"/>
    <property type="molecule type" value="Genomic_DNA"/>
</dbReference>
<sequence length="326" mass="35773">MNKKQLIGLIVAGAVFVFVCSSSILMNIVSKNLGTSFNFNAAENSLPLTPYIGVVSVEGTIMESQSTTSFMASGYNHKNTLELIEDMKNSASNKGILLYVNSPGGGVYESDELYLKLKEYKEETGRPVWTYMSNQACSGGYYISMASDKVYSNRNTWTGSIGVIISLTNYKELFENIGIKGIYITSGKNKAMGAADLDLTEEQHGILQSLVDESYDQFVEIVAEGRKMTTAEVKKIADGRILSAKQALELNLIDEIATYEEVKEAFSSELGDAEVFTPKNNDPFGLSSLFSYISSLRPRSDTEIMAELIKVNGSGVPMYYAMPGQY</sequence>
<evidence type="ECO:0000256" key="3">
    <source>
        <dbReference type="ARBA" id="ARBA00022801"/>
    </source>
</evidence>
<dbReference type="InterPro" id="IPR029045">
    <property type="entry name" value="ClpP/crotonase-like_dom_sf"/>
</dbReference>
<dbReference type="NCBIfam" id="TIGR00706">
    <property type="entry name" value="SppA_dom"/>
    <property type="match status" value="1"/>
</dbReference>
<accession>A0A4Q0I8N0</accession>
<dbReference type="CDD" id="cd07023">
    <property type="entry name" value="S49_Sppa_N_C"/>
    <property type="match status" value="1"/>
</dbReference>
<keyword evidence="4" id="KW-0720">Serine protease</keyword>
<dbReference type="InterPro" id="IPR004635">
    <property type="entry name" value="Pept_S49_SppA"/>
</dbReference>
<dbReference type="AlphaFoldDB" id="A0A4Q0I8N0"/>
<evidence type="ECO:0000259" key="5">
    <source>
        <dbReference type="Pfam" id="PF01343"/>
    </source>
</evidence>
<evidence type="ECO:0000313" key="7">
    <source>
        <dbReference type="Proteomes" id="UP000289166"/>
    </source>
</evidence>
<evidence type="ECO:0000313" key="6">
    <source>
        <dbReference type="EMBL" id="RXE60750.1"/>
    </source>
</evidence>
<keyword evidence="7" id="KW-1185">Reference proteome</keyword>